<evidence type="ECO:0008006" key="3">
    <source>
        <dbReference type="Google" id="ProtNLM"/>
    </source>
</evidence>
<proteinExistence type="predicted"/>
<dbReference type="KEGG" id="sfol:H3H32_05955"/>
<keyword evidence="2" id="KW-1185">Reference proteome</keyword>
<accession>A0A7G5H042</accession>
<dbReference type="EMBL" id="CP059732">
    <property type="protein sequence ID" value="QMW04484.1"/>
    <property type="molecule type" value="Genomic_DNA"/>
</dbReference>
<organism evidence="1 2">
    <name type="scientific">Spirosoma foliorum</name>
    <dbReference type="NCBI Taxonomy" id="2710596"/>
    <lineage>
        <taxon>Bacteria</taxon>
        <taxon>Pseudomonadati</taxon>
        <taxon>Bacteroidota</taxon>
        <taxon>Cytophagia</taxon>
        <taxon>Cytophagales</taxon>
        <taxon>Cytophagaceae</taxon>
        <taxon>Spirosoma</taxon>
    </lineage>
</organism>
<evidence type="ECO:0000313" key="1">
    <source>
        <dbReference type="EMBL" id="QMW04484.1"/>
    </source>
</evidence>
<protein>
    <recommendedName>
        <fullName evidence="3">Type VI secretion system baseplate subunit TssK</fullName>
    </recommendedName>
</protein>
<dbReference type="Proteomes" id="UP000515369">
    <property type="component" value="Chromosome"/>
</dbReference>
<dbReference type="AlphaFoldDB" id="A0A7G5H042"/>
<reference evidence="1 2" key="1">
    <citation type="submission" date="2020-07" db="EMBL/GenBank/DDBJ databases">
        <title>Spirosoma foliorum sp. nov., isolated from the leaves on the Nejang mountain Korea, Republic of.</title>
        <authorList>
            <person name="Ho H."/>
            <person name="Lee Y.-J."/>
            <person name="Nurcahyanto D.-A."/>
            <person name="Kim S.-G."/>
        </authorList>
    </citation>
    <scope>NUCLEOTIDE SEQUENCE [LARGE SCALE GENOMIC DNA]</scope>
    <source>
        <strain evidence="1 2">PL0136</strain>
    </source>
</reference>
<dbReference type="RefSeq" id="WP_182461740.1">
    <property type="nucleotide sequence ID" value="NZ_CP059732.1"/>
</dbReference>
<gene>
    <name evidence="1" type="ORF">H3H32_05955</name>
</gene>
<sequence length="385" mass="44076">MTVPELSYPPVNWIDGMKIARRHFTEWENFMHDQLRDSNALGLSRFRYGILPADNALDVQIQCDFNQQIRVQLRSCRAISPHGGRIDYHSPADSLTCSTSFASLAETYGLQTGKPQTFDVLLTVDPFNRIPTGEPILTEAPPRHPHTRPDYRLDVVPSTQVRANELNHQLIVGRVRYGNGEVQQDTDYLPACTSIHSLPRLQQWHQQFGKHLESLETNAYKILQRTKERDPKNGLQSSTLLMAERIAFILGDISTRYSWIIPYEPPVQMAELLLRPIQAVRVVMTMLSGREREEFIGYIGEWADLTPGALEAQLNATLQLPYEHTELTNLLTALDTFYRTLSNVFYKLAQLDFIGKRKGQNVFIIEHEVKETPPEKPRSRWSPLG</sequence>
<evidence type="ECO:0000313" key="2">
    <source>
        <dbReference type="Proteomes" id="UP000515369"/>
    </source>
</evidence>
<name>A0A7G5H042_9BACT</name>